<proteinExistence type="predicted"/>
<name>A0ABR3F086_9AGAR</name>
<gene>
    <name evidence="1" type="ORF">V5O48_013377</name>
</gene>
<dbReference type="EMBL" id="JBAHYK010001297">
    <property type="protein sequence ID" value="KAL0568604.1"/>
    <property type="molecule type" value="Genomic_DNA"/>
</dbReference>
<dbReference type="Proteomes" id="UP001465976">
    <property type="component" value="Unassembled WGS sequence"/>
</dbReference>
<reference evidence="1 2" key="1">
    <citation type="submission" date="2024-02" db="EMBL/GenBank/DDBJ databases">
        <title>A draft genome for the cacao thread blight pathogen Marasmius crinis-equi.</title>
        <authorList>
            <person name="Cohen S.P."/>
            <person name="Baruah I.K."/>
            <person name="Amoako-Attah I."/>
            <person name="Bukari Y."/>
            <person name="Meinhardt L.W."/>
            <person name="Bailey B.A."/>
        </authorList>
    </citation>
    <scope>NUCLEOTIDE SEQUENCE [LARGE SCALE GENOMIC DNA]</scope>
    <source>
        <strain evidence="1 2">GH-76</strain>
    </source>
</reference>
<organism evidence="1 2">
    <name type="scientific">Marasmius crinis-equi</name>
    <dbReference type="NCBI Taxonomy" id="585013"/>
    <lineage>
        <taxon>Eukaryota</taxon>
        <taxon>Fungi</taxon>
        <taxon>Dikarya</taxon>
        <taxon>Basidiomycota</taxon>
        <taxon>Agaricomycotina</taxon>
        <taxon>Agaricomycetes</taxon>
        <taxon>Agaricomycetidae</taxon>
        <taxon>Agaricales</taxon>
        <taxon>Marasmiineae</taxon>
        <taxon>Marasmiaceae</taxon>
        <taxon>Marasmius</taxon>
    </lineage>
</organism>
<accession>A0ABR3F086</accession>
<keyword evidence="2" id="KW-1185">Reference proteome</keyword>
<sequence length="282" mass="31339">MSAPIALPNSPKRVLIIGSDGVTRLEEQLPIRPCGIFCGAFPVVILLRSMEQARHVQNALNSWLPRIVRMTRPHKALLEDLAASEGLKRISEDVSRMSEGYKGFYLDVRSGRRSAVFCCSREALLSMSLVKLESRQAFVFATFRDAVLSAFMWPGGAPDHCIYDFNPSIQSPQQAETARAIASGIPPGAGTGCFITGPPRPPPAVSASQDPEITLLMHAMETSFGWAHYYLHTHGFGADVSWIQDRFDLSKGLEQFVEALSNRFGEGRFAEYTYIYYLFQEL</sequence>
<comment type="caution">
    <text evidence="1">The sequence shown here is derived from an EMBL/GenBank/DDBJ whole genome shotgun (WGS) entry which is preliminary data.</text>
</comment>
<evidence type="ECO:0000313" key="2">
    <source>
        <dbReference type="Proteomes" id="UP001465976"/>
    </source>
</evidence>
<protein>
    <submittedName>
        <fullName evidence="1">Uncharacterized protein</fullName>
    </submittedName>
</protein>
<evidence type="ECO:0000313" key="1">
    <source>
        <dbReference type="EMBL" id="KAL0568604.1"/>
    </source>
</evidence>